<dbReference type="ExpressionAtlas" id="A5B1V3">
    <property type="expression patterns" value="baseline and differential"/>
</dbReference>
<organism evidence="3">
    <name type="scientific">Vitis vinifera</name>
    <name type="common">Grape</name>
    <dbReference type="NCBI Taxonomy" id="29760"/>
    <lineage>
        <taxon>Eukaryota</taxon>
        <taxon>Viridiplantae</taxon>
        <taxon>Streptophyta</taxon>
        <taxon>Embryophyta</taxon>
        <taxon>Tracheophyta</taxon>
        <taxon>Spermatophyta</taxon>
        <taxon>Magnoliopsida</taxon>
        <taxon>eudicotyledons</taxon>
        <taxon>Gunneridae</taxon>
        <taxon>Pentapetalae</taxon>
        <taxon>rosids</taxon>
        <taxon>Vitales</taxon>
        <taxon>Vitaceae</taxon>
        <taxon>Viteae</taxon>
        <taxon>Vitis</taxon>
    </lineage>
</organism>
<dbReference type="PANTHER" id="PTHR32285:SF57">
    <property type="entry name" value="XYLOGLUCAN O-ACETYLTRANSFERASE 1"/>
    <property type="match status" value="1"/>
</dbReference>
<reference evidence="3" key="1">
    <citation type="journal article" date="2007" name="PLoS ONE">
        <title>The first genome sequence of an elite grapevine cultivar (Pinot noir Vitis vinifera L.): coping with a highly heterozygous genome.</title>
        <authorList>
            <person name="Velasco R."/>
            <person name="Zharkikh A."/>
            <person name="Troggio M."/>
            <person name="Cartwright D.A."/>
            <person name="Cestaro A."/>
            <person name="Pruss D."/>
            <person name="Pindo M."/>
            <person name="FitzGerald L.M."/>
            <person name="Vezzulli S."/>
            <person name="Reid J."/>
            <person name="Malacarne G."/>
            <person name="Iliev D."/>
            <person name="Coppola G."/>
            <person name="Wardell B."/>
            <person name="Micheletti D."/>
            <person name="Macalma T."/>
            <person name="Facci M."/>
            <person name="Mitchell J.T."/>
            <person name="Perazzolli M."/>
            <person name="Eldredge G."/>
            <person name="Gatto P."/>
            <person name="Oyzerski R."/>
            <person name="Moretto M."/>
            <person name="Gutin N."/>
            <person name="Stefanini M."/>
            <person name="Chen Y."/>
            <person name="Segala C."/>
            <person name="Davenport C."/>
            <person name="Dematte L."/>
            <person name="Mraz A."/>
            <person name="Battilana J."/>
            <person name="Stormo K."/>
            <person name="Costa F."/>
            <person name="Tao Q."/>
            <person name="Si-Ammour A."/>
            <person name="Harkins T."/>
            <person name="Lackey A."/>
            <person name="Perbost C."/>
            <person name="Taillon B."/>
            <person name="Stella A."/>
            <person name="Solovyev V."/>
            <person name="Fawcett J.A."/>
            <person name="Sterck L."/>
            <person name="Vandepoele K."/>
            <person name="Grando S.M."/>
            <person name="Toppo S."/>
            <person name="Moser C."/>
            <person name="Lanchbury J."/>
            <person name="Bogden R."/>
            <person name="Skolnick M."/>
            <person name="Sgaramella V."/>
            <person name="Bhatnagar S.K."/>
            <person name="Fontana P."/>
            <person name="Gutin A."/>
            <person name="Van de Peer Y."/>
            <person name="Salamini F."/>
            <person name="Viola R."/>
        </authorList>
    </citation>
    <scope>NUCLEOTIDE SEQUENCE</scope>
</reference>
<dbReference type="Pfam" id="PF13839">
    <property type="entry name" value="PC-Esterase"/>
    <property type="match status" value="1"/>
</dbReference>
<evidence type="ECO:0000256" key="1">
    <source>
        <dbReference type="ARBA" id="ARBA00007727"/>
    </source>
</evidence>
<gene>
    <name evidence="3" type="ORF">VITISV_013946</name>
</gene>
<protein>
    <recommendedName>
        <fullName evidence="2">Trichome birefringence-like C-terminal domain-containing protein</fullName>
    </recommendedName>
</protein>
<dbReference type="EMBL" id="AM443691">
    <property type="protein sequence ID" value="CAN78560.1"/>
    <property type="molecule type" value="Genomic_DNA"/>
</dbReference>
<feature type="domain" description="Trichome birefringence-like C-terminal" evidence="2">
    <location>
        <begin position="2"/>
        <end position="84"/>
    </location>
</feature>
<dbReference type="PANTHER" id="PTHR32285">
    <property type="entry name" value="PROTEIN TRICHOME BIREFRINGENCE-LIKE 9-RELATED"/>
    <property type="match status" value="1"/>
</dbReference>
<dbReference type="InterPro" id="IPR029962">
    <property type="entry name" value="TBL"/>
</dbReference>
<dbReference type="InterPro" id="IPR026057">
    <property type="entry name" value="TBL_C"/>
</dbReference>
<proteinExistence type="inferred from homology"/>
<dbReference type="AlphaFoldDB" id="A5B1V3"/>
<comment type="similarity">
    <text evidence="1">Belongs to the PC-esterase family. TBL subfamily.</text>
</comment>
<dbReference type="GO" id="GO:0016413">
    <property type="term" value="F:O-acetyltransferase activity"/>
    <property type="evidence" value="ECO:0007669"/>
    <property type="project" value="InterPro"/>
</dbReference>
<evidence type="ECO:0000313" key="3">
    <source>
        <dbReference type="EMBL" id="CAN78560.1"/>
    </source>
</evidence>
<name>A5B1V3_VITVI</name>
<accession>A5B1V3</accession>
<sequence>MDADMRRVEVEEVEAAKANTEQFPGFRVEALDVTKLSLMRPDGHPGPYMHPFPFANGVKDRVQNDCVHWCLPGPVDTWNQILLEVGCLWVTRDHPNQLYLAYQGRNLQDRALSNREGWKKFRKDSDDACHFAQCFTSPAARWCPLTTYMPMSMWTTYHGLRPDYNHHPPGNIW</sequence>
<evidence type="ECO:0000259" key="2">
    <source>
        <dbReference type="Pfam" id="PF13839"/>
    </source>
</evidence>